<dbReference type="InterPro" id="IPR011990">
    <property type="entry name" value="TPR-like_helical_dom_sf"/>
</dbReference>
<dbReference type="AlphaFoldDB" id="A0A8S3J3Y9"/>
<evidence type="ECO:0008006" key="6">
    <source>
        <dbReference type="Google" id="ProtNLM"/>
    </source>
</evidence>
<evidence type="ECO:0000313" key="5">
    <source>
        <dbReference type="Proteomes" id="UP000681720"/>
    </source>
</evidence>
<evidence type="ECO:0000313" key="4">
    <source>
        <dbReference type="EMBL" id="CAF5209347.1"/>
    </source>
</evidence>
<dbReference type="PANTHER" id="PTHR45641:SF19">
    <property type="entry name" value="NEPHROCYSTIN-3"/>
    <property type="match status" value="1"/>
</dbReference>
<dbReference type="SMART" id="SM00028">
    <property type="entry name" value="TPR"/>
    <property type="match status" value="1"/>
</dbReference>
<gene>
    <name evidence="4" type="ORF">GIL414_LOCUS79255</name>
</gene>
<dbReference type="Pfam" id="PF13424">
    <property type="entry name" value="TPR_12"/>
    <property type="match status" value="1"/>
</dbReference>
<proteinExistence type="predicted"/>
<feature type="repeat" description="TPR" evidence="3">
    <location>
        <begin position="30"/>
        <end position="63"/>
    </location>
</feature>
<organism evidence="4 5">
    <name type="scientific">Rotaria magnacalcarata</name>
    <dbReference type="NCBI Taxonomy" id="392030"/>
    <lineage>
        <taxon>Eukaryota</taxon>
        <taxon>Metazoa</taxon>
        <taxon>Spiralia</taxon>
        <taxon>Gnathifera</taxon>
        <taxon>Rotifera</taxon>
        <taxon>Eurotatoria</taxon>
        <taxon>Bdelloidea</taxon>
        <taxon>Philodinida</taxon>
        <taxon>Philodinidae</taxon>
        <taxon>Rotaria</taxon>
    </lineage>
</organism>
<reference evidence="4" key="1">
    <citation type="submission" date="2021-02" db="EMBL/GenBank/DDBJ databases">
        <authorList>
            <person name="Nowell W R."/>
        </authorList>
    </citation>
    <scope>NUCLEOTIDE SEQUENCE</scope>
</reference>
<protein>
    <recommendedName>
        <fullName evidence="6">Kinesin light chain</fullName>
    </recommendedName>
</protein>
<dbReference type="InterPro" id="IPR019734">
    <property type="entry name" value="TPR_rpt"/>
</dbReference>
<keyword evidence="1" id="KW-0677">Repeat</keyword>
<name>A0A8S3J3Y9_9BILA</name>
<sequence length="85" mass="9750">MGEYSKALEYYEKANKIYETSLPPTHPDLATAYNNIGGVYYNMGEYSKALSYLEKALDIFRMSLPSTHPHIKSVMNNIEEVKKKL</sequence>
<accession>A0A8S3J3Y9</accession>
<dbReference type="Proteomes" id="UP000681720">
    <property type="component" value="Unassembled WGS sequence"/>
</dbReference>
<evidence type="ECO:0000256" key="2">
    <source>
        <dbReference type="ARBA" id="ARBA00022803"/>
    </source>
</evidence>
<keyword evidence="2 3" id="KW-0802">TPR repeat</keyword>
<dbReference type="EMBL" id="CAJOBJ010351878">
    <property type="protein sequence ID" value="CAF5209347.1"/>
    <property type="molecule type" value="Genomic_DNA"/>
</dbReference>
<evidence type="ECO:0000256" key="3">
    <source>
        <dbReference type="PROSITE-ProRule" id="PRU00339"/>
    </source>
</evidence>
<dbReference type="SUPFAM" id="SSF48452">
    <property type="entry name" value="TPR-like"/>
    <property type="match status" value="1"/>
</dbReference>
<dbReference type="PROSITE" id="PS50293">
    <property type="entry name" value="TPR_REGION"/>
    <property type="match status" value="1"/>
</dbReference>
<dbReference type="PROSITE" id="PS50005">
    <property type="entry name" value="TPR"/>
    <property type="match status" value="1"/>
</dbReference>
<dbReference type="Gene3D" id="1.25.40.10">
    <property type="entry name" value="Tetratricopeptide repeat domain"/>
    <property type="match status" value="1"/>
</dbReference>
<evidence type="ECO:0000256" key="1">
    <source>
        <dbReference type="ARBA" id="ARBA00022737"/>
    </source>
</evidence>
<comment type="caution">
    <text evidence="4">The sequence shown here is derived from an EMBL/GenBank/DDBJ whole genome shotgun (WGS) entry which is preliminary data.</text>
</comment>
<dbReference type="PANTHER" id="PTHR45641">
    <property type="entry name" value="TETRATRICOPEPTIDE REPEAT PROTEIN (AFU_ORTHOLOGUE AFUA_6G03870)"/>
    <property type="match status" value="1"/>
</dbReference>